<dbReference type="EMBL" id="CP031417">
    <property type="protein sequence ID" value="AXK81807.1"/>
    <property type="molecule type" value="Genomic_DNA"/>
</dbReference>
<dbReference type="OrthoDB" id="7239898at2"/>
<comment type="similarity">
    <text evidence="1">Belongs to the bacterial luciferase oxidoreductase family.</text>
</comment>
<evidence type="ECO:0000259" key="5">
    <source>
        <dbReference type="Pfam" id="PF00296"/>
    </source>
</evidence>
<dbReference type="GO" id="GO:0004497">
    <property type="term" value="F:monooxygenase activity"/>
    <property type="evidence" value="ECO:0007669"/>
    <property type="project" value="UniProtKB-KW"/>
</dbReference>
<dbReference type="InterPro" id="IPR036661">
    <property type="entry name" value="Luciferase-like_sf"/>
</dbReference>
<dbReference type="GO" id="GO:0016705">
    <property type="term" value="F:oxidoreductase activity, acting on paired donors, with incorporation or reduction of molecular oxygen"/>
    <property type="evidence" value="ECO:0007669"/>
    <property type="project" value="InterPro"/>
</dbReference>
<dbReference type="Gene3D" id="3.20.20.30">
    <property type="entry name" value="Luciferase-like domain"/>
    <property type="match status" value="1"/>
</dbReference>
<evidence type="ECO:0000256" key="3">
    <source>
        <dbReference type="ARBA" id="ARBA00023002"/>
    </source>
</evidence>
<dbReference type="InterPro" id="IPR011251">
    <property type="entry name" value="Luciferase-like_dom"/>
</dbReference>
<feature type="domain" description="Luciferase-like" evidence="5">
    <location>
        <begin position="1"/>
        <end position="324"/>
    </location>
</feature>
<evidence type="ECO:0000313" key="7">
    <source>
        <dbReference type="Proteomes" id="UP000254889"/>
    </source>
</evidence>
<dbReference type="GO" id="GO:0005829">
    <property type="term" value="C:cytosol"/>
    <property type="evidence" value="ECO:0007669"/>
    <property type="project" value="TreeGrafter"/>
</dbReference>
<dbReference type="PANTHER" id="PTHR30137">
    <property type="entry name" value="LUCIFERASE-LIKE MONOOXYGENASE"/>
    <property type="match status" value="1"/>
</dbReference>
<dbReference type="PANTHER" id="PTHR30137:SF16">
    <property type="entry name" value="BLL0895 PROTEIN"/>
    <property type="match status" value="1"/>
</dbReference>
<evidence type="ECO:0000256" key="2">
    <source>
        <dbReference type="ARBA" id="ARBA00022630"/>
    </source>
</evidence>
<dbReference type="KEGG" id="ptaw:DW352_15525"/>
<organism evidence="6 7">
    <name type="scientific">Pseudolabrys taiwanensis</name>
    <dbReference type="NCBI Taxonomy" id="331696"/>
    <lineage>
        <taxon>Bacteria</taxon>
        <taxon>Pseudomonadati</taxon>
        <taxon>Pseudomonadota</taxon>
        <taxon>Alphaproteobacteria</taxon>
        <taxon>Hyphomicrobiales</taxon>
        <taxon>Xanthobacteraceae</taxon>
        <taxon>Pseudolabrys</taxon>
    </lineage>
</organism>
<keyword evidence="3" id="KW-0560">Oxidoreductase</keyword>
<evidence type="ECO:0000313" key="6">
    <source>
        <dbReference type="EMBL" id="AXK81807.1"/>
    </source>
</evidence>
<keyword evidence="4" id="KW-0503">Monooxygenase</keyword>
<keyword evidence="2" id="KW-0285">Flavoprotein</keyword>
<accession>A0A345ZY10</accession>
<keyword evidence="7" id="KW-1185">Reference proteome</keyword>
<evidence type="ECO:0000256" key="4">
    <source>
        <dbReference type="ARBA" id="ARBA00023033"/>
    </source>
</evidence>
<dbReference type="InterPro" id="IPR050766">
    <property type="entry name" value="Bact_Lucif_Oxidored"/>
</dbReference>
<dbReference type="SUPFAM" id="SSF51679">
    <property type="entry name" value="Bacterial luciferase-like"/>
    <property type="match status" value="1"/>
</dbReference>
<dbReference type="Proteomes" id="UP000254889">
    <property type="component" value="Chromosome"/>
</dbReference>
<reference evidence="6 7" key="1">
    <citation type="submission" date="2018-07" db="EMBL/GenBank/DDBJ databases">
        <authorList>
            <person name="Quirk P.G."/>
            <person name="Krulwich T.A."/>
        </authorList>
    </citation>
    <scope>NUCLEOTIDE SEQUENCE [LARGE SCALE GENOMIC DNA]</scope>
    <source>
        <strain evidence="6 7">CC-BB4</strain>
    </source>
</reference>
<dbReference type="RefSeq" id="WP_115692186.1">
    <property type="nucleotide sequence ID" value="NZ_CP031417.1"/>
</dbReference>
<sequence length="370" mass="41734">MRLGYFTMPVHPMQRPWVETLHEDREAIILADKLGFYDAFIGEHLTDACENVTNSLLFHATLINDTKQIKLASGTCNLSQIHPVVIAANCAMFDHLAQGRFIMGVSAGALTSDAEALGILDEDRNKMFAEAIDVILAIWEREAPYKIDLPNNRFKVSTERTQAFDLGVGIMPKPFQKPRPEIVGTVVAPFSPGVVLMGKRDFHPLSANFLLAKHMKSHWQNYAKGKAEVGEKAKVEDWRVARTIFVADDDKTALAYGREDANSPYRFYFSQMRGKMKRGGRLYVFKSHKEQPDEEITHDFVMDHCVIHGTVNKVVDQILKMREEIGDFGELVYAGMDWVDEKLGRRSMQLMAEEVMPRVNAAIAKSDAAE</sequence>
<proteinExistence type="inferred from homology"/>
<evidence type="ECO:0000256" key="1">
    <source>
        <dbReference type="ARBA" id="ARBA00010426"/>
    </source>
</evidence>
<protein>
    <submittedName>
        <fullName evidence="6">Flavin-dependent oxidoreductase</fullName>
    </submittedName>
</protein>
<dbReference type="AlphaFoldDB" id="A0A345ZY10"/>
<name>A0A345ZY10_9HYPH</name>
<dbReference type="Pfam" id="PF00296">
    <property type="entry name" value="Bac_luciferase"/>
    <property type="match status" value="1"/>
</dbReference>
<gene>
    <name evidence="6" type="ORF">DW352_15525</name>
</gene>